<keyword evidence="18" id="KW-1185">Reference proteome</keyword>
<organism evidence="17 18">
    <name type="scientific">Elongatibacter sediminis</name>
    <dbReference type="NCBI Taxonomy" id="3119006"/>
    <lineage>
        <taxon>Bacteria</taxon>
        <taxon>Pseudomonadati</taxon>
        <taxon>Pseudomonadota</taxon>
        <taxon>Gammaproteobacteria</taxon>
        <taxon>Chromatiales</taxon>
        <taxon>Wenzhouxiangellaceae</taxon>
        <taxon>Elongatibacter</taxon>
    </lineage>
</organism>
<dbReference type="InterPro" id="IPR014729">
    <property type="entry name" value="Rossmann-like_a/b/a_fold"/>
</dbReference>
<dbReference type="EC" id="2.7.1.26" evidence="15"/>
<keyword evidence="9 15" id="KW-0418">Kinase</keyword>
<evidence type="ECO:0000256" key="13">
    <source>
        <dbReference type="ARBA" id="ARBA00047880"/>
    </source>
</evidence>
<comment type="pathway">
    <text evidence="3 15">Cofactor biosynthesis; FMN biosynthesis; FMN from riboflavin (ATP route): step 1/1.</text>
</comment>
<keyword evidence="6 15" id="KW-0808">Transferase</keyword>
<dbReference type="Gene3D" id="3.40.50.620">
    <property type="entry name" value="HUPs"/>
    <property type="match status" value="1"/>
</dbReference>
<keyword evidence="8 15" id="KW-0547">Nucleotide-binding</keyword>
<reference evidence="17 18" key="1">
    <citation type="submission" date="2024-02" db="EMBL/GenBank/DDBJ databases">
        <title>A novel Wenzhouxiangellaceae bacterium, isolated from coastal sediments.</title>
        <authorList>
            <person name="Du Z.-J."/>
            <person name="Ye Y.-Q."/>
            <person name="Zhang X.-Y."/>
        </authorList>
    </citation>
    <scope>NUCLEOTIDE SEQUENCE [LARGE SCALE GENOMIC DNA]</scope>
    <source>
        <strain evidence="17 18">CH-27</strain>
    </source>
</reference>
<dbReference type="SMART" id="SM00904">
    <property type="entry name" value="Flavokinase"/>
    <property type="match status" value="1"/>
</dbReference>
<dbReference type="GO" id="GO:0008531">
    <property type="term" value="F:riboflavin kinase activity"/>
    <property type="evidence" value="ECO:0007669"/>
    <property type="project" value="UniProtKB-UniRule"/>
</dbReference>
<evidence type="ECO:0000256" key="15">
    <source>
        <dbReference type="PIRNR" id="PIRNR004491"/>
    </source>
</evidence>
<dbReference type="Pfam" id="PF06574">
    <property type="entry name" value="FAD_syn"/>
    <property type="match status" value="1"/>
</dbReference>
<dbReference type="InterPro" id="IPR015864">
    <property type="entry name" value="FAD_synthase"/>
</dbReference>
<evidence type="ECO:0000256" key="3">
    <source>
        <dbReference type="ARBA" id="ARBA00005201"/>
    </source>
</evidence>
<evidence type="ECO:0000313" key="17">
    <source>
        <dbReference type="EMBL" id="MEJ8568868.1"/>
    </source>
</evidence>
<dbReference type="InterPro" id="IPR023468">
    <property type="entry name" value="Riboflavin_kinase"/>
</dbReference>
<evidence type="ECO:0000256" key="14">
    <source>
        <dbReference type="ARBA" id="ARBA00049494"/>
    </source>
</evidence>
<dbReference type="InterPro" id="IPR023465">
    <property type="entry name" value="Riboflavin_kinase_dom_sf"/>
</dbReference>
<dbReference type="Pfam" id="PF01687">
    <property type="entry name" value="Flavokinase"/>
    <property type="match status" value="1"/>
</dbReference>
<dbReference type="GO" id="GO:0005524">
    <property type="term" value="F:ATP binding"/>
    <property type="evidence" value="ECO:0007669"/>
    <property type="project" value="UniProtKB-UniRule"/>
</dbReference>
<keyword evidence="12" id="KW-0511">Multifunctional enzyme</keyword>
<comment type="catalytic activity">
    <reaction evidence="13 15">
        <text>riboflavin + ATP = FMN + ADP + H(+)</text>
        <dbReference type="Rhea" id="RHEA:14357"/>
        <dbReference type="ChEBI" id="CHEBI:15378"/>
        <dbReference type="ChEBI" id="CHEBI:30616"/>
        <dbReference type="ChEBI" id="CHEBI:57986"/>
        <dbReference type="ChEBI" id="CHEBI:58210"/>
        <dbReference type="ChEBI" id="CHEBI:456216"/>
        <dbReference type="EC" id="2.7.1.26"/>
    </reaction>
</comment>
<dbReference type="RefSeq" id="WP_354696190.1">
    <property type="nucleotide sequence ID" value="NZ_JAZHOG010000010.1"/>
</dbReference>
<dbReference type="InterPro" id="IPR002606">
    <property type="entry name" value="Riboflavin_kinase_bac"/>
</dbReference>
<keyword evidence="4 15" id="KW-0285">Flavoprotein</keyword>
<dbReference type="NCBIfam" id="NF004163">
    <property type="entry name" value="PRK05627.1-6"/>
    <property type="match status" value="1"/>
</dbReference>
<evidence type="ECO:0000256" key="5">
    <source>
        <dbReference type="ARBA" id="ARBA00022643"/>
    </source>
</evidence>
<dbReference type="SUPFAM" id="SSF82114">
    <property type="entry name" value="Riboflavin kinase-like"/>
    <property type="match status" value="1"/>
</dbReference>
<comment type="catalytic activity">
    <reaction evidence="14 15">
        <text>FMN + ATP + H(+) = FAD + diphosphate</text>
        <dbReference type="Rhea" id="RHEA:17237"/>
        <dbReference type="ChEBI" id="CHEBI:15378"/>
        <dbReference type="ChEBI" id="CHEBI:30616"/>
        <dbReference type="ChEBI" id="CHEBI:33019"/>
        <dbReference type="ChEBI" id="CHEBI:57692"/>
        <dbReference type="ChEBI" id="CHEBI:58210"/>
        <dbReference type="EC" id="2.7.7.2"/>
    </reaction>
</comment>
<dbReference type="PANTHER" id="PTHR22749">
    <property type="entry name" value="RIBOFLAVIN KINASE/FMN ADENYLYLTRANSFERASE"/>
    <property type="match status" value="1"/>
</dbReference>
<gene>
    <name evidence="17" type="ORF">V3330_14640</name>
</gene>
<dbReference type="InterPro" id="IPR015865">
    <property type="entry name" value="Riboflavin_kinase_bac/euk"/>
</dbReference>
<evidence type="ECO:0000256" key="4">
    <source>
        <dbReference type="ARBA" id="ARBA00022630"/>
    </source>
</evidence>
<dbReference type="NCBIfam" id="TIGR00083">
    <property type="entry name" value="ribF"/>
    <property type="match status" value="1"/>
</dbReference>
<dbReference type="EMBL" id="JAZHOG010000010">
    <property type="protein sequence ID" value="MEJ8568868.1"/>
    <property type="molecule type" value="Genomic_DNA"/>
</dbReference>
<dbReference type="GO" id="GO:0009231">
    <property type="term" value="P:riboflavin biosynthetic process"/>
    <property type="evidence" value="ECO:0007669"/>
    <property type="project" value="InterPro"/>
</dbReference>
<comment type="caution">
    <text evidence="17">The sequence shown here is derived from an EMBL/GenBank/DDBJ whole genome shotgun (WGS) entry which is preliminary data.</text>
</comment>
<evidence type="ECO:0000256" key="1">
    <source>
        <dbReference type="ARBA" id="ARBA00002121"/>
    </source>
</evidence>
<sequence>MRDRPAATGAGHHGPCVVTIGNLDGVHRGHQALLRRCRALAGAEAQVAAVTFEPLPQAFFRPEQPPARLSTVHQKLALLRDAGVDLCWLMRFDHQFATLSAVDFARRVLADTLGASEVVVGGDFRFGHRREGDVERLTALGVELGFGVTVEPPVSGPDGRISSTAIRAALAAGDFAAAEDMLGRPFRMEGHVIAGERLGRDLGYPTANLRIRARPSPLSGIFAVRARVHEGASPGRWLGGVSSIGIRPTVGGREPLLEVHLFDFDGDLYGRRLEVEFVAKLREEARFDTLDALVDQMRADDAAARAILARQEPGSDSNND</sequence>
<dbReference type="NCBIfam" id="NF004160">
    <property type="entry name" value="PRK05627.1-3"/>
    <property type="match status" value="1"/>
</dbReference>
<comment type="similarity">
    <text evidence="15">Belongs to the ribF family.</text>
</comment>
<dbReference type="EC" id="2.7.7.2" evidence="15"/>
<dbReference type="AlphaFoldDB" id="A0AAW9RF64"/>
<dbReference type="SUPFAM" id="SSF52374">
    <property type="entry name" value="Nucleotidylyl transferase"/>
    <property type="match status" value="1"/>
</dbReference>
<keyword evidence="7 15" id="KW-0548">Nucleotidyltransferase</keyword>
<keyword evidence="5 15" id="KW-0288">FMN</keyword>
<dbReference type="GO" id="GO:0003919">
    <property type="term" value="F:FMN adenylyltransferase activity"/>
    <property type="evidence" value="ECO:0007669"/>
    <property type="project" value="UniProtKB-UniRule"/>
</dbReference>
<dbReference type="FunFam" id="3.40.50.620:FF:000021">
    <property type="entry name" value="Riboflavin biosynthesis protein"/>
    <property type="match status" value="1"/>
</dbReference>
<evidence type="ECO:0000256" key="9">
    <source>
        <dbReference type="ARBA" id="ARBA00022777"/>
    </source>
</evidence>
<proteinExistence type="inferred from homology"/>
<dbReference type="Gene3D" id="2.40.30.30">
    <property type="entry name" value="Riboflavin kinase-like"/>
    <property type="match status" value="1"/>
</dbReference>
<name>A0AAW9RF64_9GAMM</name>
<evidence type="ECO:0000256" key="8">
    <source>
        <dbReference type="ARBA" id="ARBA00022741"/>
    </source>
</evidence>
<keyword evidence="10 15" id="KW-0274">FAD</keyword>
<feature type="domain" description="Riboflavin kinase" evidence="16">
    <location>
        <begin position="181"/>
        <end position="309"/>
    </location>
</feature>
<dbReference type="Proteomes" id="UP001359886">
    <property type="component" value="Unassembled WGS sequence"/>
</dbReference>
<evidence type="ECO:0000256" key="2">
    <source>
        <dbReference type="ARBA" id="ARBA00004726"/>
    </source>
</evidence>
<evidence type="ECO:0000256" key="6">
    <source>
        <dbReference type="ARBA" id="ARBA00022679"/>
    </source>
</evidence>
<dbReference type="NCBIfam" id="NF004159">
    <property type="entry name" value="PRK05627.1-2"/>
    <property type="match status" value="1"/>
</dbReference>
<protein>
    <recommendedName>
        <fullName evidence="15">Riboflavin biosynthesis protein</fullName>
    </recommendedName>
    <domain>
        <recommendedName>
            <fullName evidence="15">Riboflavin kinase</fullName>
            <ecNumber evidence="15">2.7.1.26</ecNumber>
        </recommendedName>
        <alternativeName>
            <fullName evidence="15">Flavokinase</fullName>
        </alternativeName>
    </domain>
    <domain>
        <recommendedName>
            <fullName evidence="15">FMN adenylyltransferase</fullName>
            <ecNumber evidence="15">2.7.7.2</ecNumber>
        </recommendedName>
        <alternativeName>
            <fullName evidence="15">FAD pyrophosphorylase</fullName>
        </alternativeName>
        <alternativeName>
            <fullName evidence="15">FAD synthase</fullName>
        </alternativeName>
    </domain>
</protein>
<evidence type="ECO:0000256" key="11">
    <source>
        <dbReference type="ARBA" id="ARBA00022840"/>
    </source>
</evidence>
<evidence type="ECO:0000313" key="18">
    <source>
        <dbReference type="Proteomes" id="UP001359886"/>
    </source>
</evidence>
<comment type="function">
    <text evidence="1">Catalyzes the phosphorylation of riboflavin to FMN followed by the adenylation of FMN to FAD.</text>
</comment>
<evidence type="ECO:0000256" key="12">
    <source>
        <dbReference type="ARBA" id="ARBA00023268"/>
    </source>
</evidence>
<keyword evidence="11 15" id="KW-0067">ATP-binding</keyword>
<dbReference type="CDD" id="cd02064">
    <property type="entry name" value="FAD_synthetase_N"/>
    <property type="match status" value="1"/>
</dbReference>
<evidence type="ECO:0000259" key="16">
    <source>
        <dbReference type="SMART" id="SM00904"/>
    </source>
</evidence>
<evidence type="ECO:0000256" key="10">
    <source>
        <dbReference type="ARBA" id="ARBA00022827"/>
    </source>
</evidence>
<dbReference type="PIRSF" id="PIRSF004491">
    <property type="entry name" value="FAD_Synth"/>
    <property type="match status" value="1"/>
</dbReference>
<comment type="pathway">
    <text evidence="2 15">Cofactor biosynthesis; FAD biosynthesis; FAD from FMN: step 1/1.</text>
</comment>
<dbReference type="GO" id="GO:0006747">
    <property type="term" value="P:FAD biosynthetic process"/>
    <property type="evidence" value="ECO:0007669"/>
    <property type="project" value="UniProtKB-UniRule"/>
</dbReference>
<evidence type="ECO:0000256" key="7">
    <source>
        <dbReference type="ARBA" id="ARBA00022695"/>
    </source>
</evidence>
<dbReference type="GO" id="GO:0009398">
    <property type="term" value="P:FMN biosynthetic process"/>
    <property type="evidence" value="ECO:0007669"/>
    <property type="project" value="UniProtKB-UniRule"/>
</dbReference>
<dbReference type="PANTHER" id="PTHR22749:SF6">
    <property type="entry name" value="RIBOFLAVIN KINASE"/>
    <property type="match status" value="1"/>
</dbReference>
<accession>A0AAW9RF64</accession>